<dbReference type="InterPro" id="IPR024079">
    <property type="entry name" value="MetalloPept_cat_dom_sf"/>
</dbReference>
<comment type="caution">
    <text evidence="2">The sequence shown here is derived from an EMBL/GenBank/DDBJ whole genome shotgun (WGS) entry which is preliminary data.</text>
</comment>
<feature type="signal peptide" evidence="1">
    <location>
        <begin position="1"/>
        <end position="23"/>
    </location>
</feature>
<dbReference type="AlphaFoldDB" id="A0A1G2KA70"/>
<dbReference type="GO" id="GO:0008237">
    <property type="term" value="F:metallopeptidase activity"/>
    <property type="evidence" value="ECO:0007669"/>
    <property type="project" value="InterPro"/>
</dbReference>
<dbReference type="SUPFAM" id="SSF55486">
    <property type="entry name" value="Metalloproteases ('zincins'), catalytic domain"/>
    <property type="match status" value="1"/>
</dbReference>
<dbReference type="EMBL" id="MHQC01000010">
    <property type="protein sequence ID" value="OGZ95431.1"/>
    <property type="molecule type" value="Genomic_DNA"/>
</dbReference>
<protein>
    <recommendedName>
        <fullName evidence="4">Peptidase M10 metallopeptidase domain-containing protein</fullName>
    </recommendedName>
</protein>
<reference evidence="2 3" key="1">
    <citation type="journal article" date="2016" name="Nat. Commun.">
        <title>Thousands of microbial genomes shed light on interconnected biogeochemical processes in an aquifer system.</title>
        <authorList>
            <person name="Anantharaman K."/>
            <person name="Brown C.T."/>
            <person name="Hug L.A."/>
            <person name="Sharon I."/>
            <person name="Castelle C.J."/>
            <person name="Probst A.J."/>
            <person name="Thomas B.C."/>
            <person name="Singh A."/>
            <person name="Wilkins M.J."/>
            <person name="Karaoz U."/>
            <person name="Brodie E.L."/>
            <person name="Williams K.H."/>
            <person name="Hubbard S.S."/>
            <person name="Banfield J.F."/>
        </authorList>
    </citation>
    <scope>NUCLEOTIDE SEQUENCE [LARGE SCALE GENOMIC DNA]</scope>
</reference>
<evidence type="ECO:0000313" key="3">
    <source>
        <dbReference type="Proteomes" id="UP000177152"/>
    </source>
</evidence>
<evidence type="ECO:0000313" key="2">
    <source>
        <dbReference type="EMBL" id="OGZ95431.1"/>
    </source>
</evidence>
<gene>
    <name evidence="2" type="ORF">A2633_05915</name>
</gene>
<feature type="chain" id="PRO_5009583383" description="Peptidase M10 metallopeptidase domain-containing protein" evidence="1">
    <location>
        <begin position="24"/>
        <end position="265"/>
    </location>
</feature>
<name>A0A1G2KA70_9BACT</name>
<dbReference type="Gene3D" id="3.40.390.10">
    <property type="entry name" value="Collagenase (Catalytic Domain)"/>
    <property type="match status" value="1"/>
</dbReference>
<evidence type="ECO:0000256" key="1">
    <source>
        <dbReference type="SAM" id="SignalP"/>
    </source>
</evidence>
<evidence type="ECO:0008006" key="4">
    <source>
        <dbReference type="Google" id="ProtNLM"/>
    </source>
</evidence>
<proteinExistence type="predicted"/>
<accession>A0A1G2KA70</accession>
<organism evidence="2 3">
    <name type="scientific">Candidatus Sungbacteria bacterium RIFCSPHIGHO2_01_FULL_47_32</name>
    <dbReference type="NCBI Taxonomy" id="1802264"/>
    <lineage>
        <taxon>Bacteria</taxon>
        <taxon>Candidatus Sungiibacteriota</taxon>
    </lineage>
</organism>
<sequence length="265" mass="29242">MFKFSRFSRFLIAVALFSVGVFAVGAYATHSWGNYHWARTANPLVLKLGDNVSSSWDAYLAAASSDWNASSVLSTTVVPGRANPKNCRATSGRVEVCNSKYGNNGWLGIASIWATGDHITKGTVKLNDTYFNTAKYNTPAWRQFVACQEVGHTFGLDHQDEVFTNTNLGTCMDYTNDPAGTLYGQLNNVHPNAHDYEELGIIYAHLDTFTSAFNKTASAQARDVDESNPSEWGKVVRKSHDGRASLYERNLGNGNKLFTFVIWAD</sequence>
<dbReference type="Proteomes" id="UP000177152">
    <property type="component" value="Unassembled WGS sequence"/>
</dbReference>
<keyword evidence="1" id="KW-0732">Signal</keyword>